<feature type="domain" description="F-box" evidence="1">
    <location>
        <begin position="28"/>
        <end position="73"/>
    </location>
</feature>
<gene>
    <name evidence="2" type="ORF">SPAPADRAFT_60937</name>
</gene>
<sequence>MSSQRTEDKEHNHVDVNGTIFPIKNDENRSILSMPYDCIFEVLQYLNQIDLVNVCLVNRELYYLARRKLYRSIFVVILGPPIEIKMNVYNYFYTNYTIMNRADYRMDHLLKNPNLRFCQLIRFNFIKPEFYQRVQRLYPRI</sequence>
<proteinExistence type="predicted"/>
<dbReference type="SMART" id="SM00256">
    <property type="entry name" value="FBOX"/>
    <property type="match status" value="1"/>
</dbReference>
<keyword evidence="3" id="KW-1185">Reference proteome</keyword>
<organism evidence="3">
    <name type="scientific">Spathaspora passalidarum (strain NRRL Y-27907 / 11-Y1)</name>
    <dbReference type="NCBI Taxonomy" id="619300"/>
    <lineage>
        <taxon>Eukaryota</taxon>
        <taxon>Fungi</taxon>
        <taxon>Dikarya</taxon>
        <taxon>Ascomycota</taxon>
        <taxon>Saccharomycotina</taxon>
        <taxon>Pichiomycetes</taxon>
        <taxon>Debaryomycetaceae</taxon>
        <taxon>Spathaspora</taxon>
    </lineage>
</organism>
<feature type="non-terminal residue" evidence="2">
    <location>
        <position position="141"/>
    </location>
</feature>
<dbReference type="InterPro" id="IPR001810">
    <property type="entry name" value="F-box_dom"/>
</dbReference>
<dbReference type="GeneID" id="18873644"/>
<dbReference type="Pfam" id="PF00646">
    <property type="entry name" value="F-box"/>
    <property type="match status" value="1"/>
</dbReference>
<evidence type="ECO:0000313" key="2">
    <source>
        <dbReference type="EMBL" id="EGW33601.1"/>
    </source>
</evidence>
<reference evidence="2 3" key="1">
    <citation type="journal article" date="2011" name="Proc. Natl. Acad. Sci. U.S.A.">
        <title>Comparative genomics of xylose-fermenting fungi for enhanced biofuel production.</title>
        <authorList>
            <person name="Wohlbach D.J."/>
            <person name="Kuo A."/>
            <person name="Sato T.K."/>
            <person name="Potts K.M."/>
            <person name="Salamov A.A."/>
            <person name="LaButti K.M."/>
            <person name="Sun H."/>
            <person name="Clum A."/>
            <person name="Pangilinan J.L."/>
            <person name="Lindquist E.A."/>
            <person name="Lucas S."/>
            <person name="Lapidus A."/>
            <person name="Jin M."/>
            <person name="Gunawan C."/>
            <person name="Balan V."/>
            <person name="Dale B.E."/>
            <person name="Jeffries T.W."/>
            <person name="Zinkel R."/>
            <person name="Barry K.W."/>
            <person name="Grigoriev I.V."/>
            <person name="Gasch A.P."/>
        </authorList>
    </citation>
    <scope>NUCLEOTIDE SEQUENCE [LARGE SCALE GENOMIC DNA]</scope>
    <source>
        <strain evidence="3">NRRL Y-27907 / 11-Y1</strain>
    </source>
</reference>
<evidence type="ECO:0000313" key="3">
    <source>
        <dbReference type="Proteomes" id="UP000000709"/>
    </source>
</evidence>
<dbReference type="KEGG" id="spaa:SPAPADRAFT_60937"/>
<dbReference type="Proteomes" id="UP000000709">
    <property type="component" value="Unassembled WGS sequence"/>
</dbReference>
<accession>G3AKJ6</accession>
<protein>
    <recommendedName>
        <fullName evidence="1">F-box domain-containing protein</fullName>
    </recommendedName>
</protein>
<evidence type="ECO:0000259" key="1">
    <source>
        <dbReference type="PROSITE" id="PS50181"/>
    </source>
</evidence>
<dbReference type="RefSeq" id="XP_007375116.1">
    <property type="nucleotide sequence ID" value="XM_007375054.1"/>
</dbReference>
<dbReference type="InParanoid" id="G3AKJ6"/>
<dbReference type="SUPFAM" id="SSF81383">
    <property type="entry name" value="F-box domain"/>
    <property type="match status" value="1"/>
</dbReference>
<dbReference type="AlphaFoldDB" id="G3AKJ6"/>
<dbReference type="InterPro" id="IPR036047">
    <property type="entry name" value="F-box-like_dom_sf"/>
</dbReference>
<dbReference type="EMBL" id="GL996501">
    <property type="protein sequence ID" value="EGW33601.1"/>
    <property type="molecule type" value="Genomic_DNA"/>
</dbReference>
<name>G3AKJ6_SPAPN</name>
<dbReference type="HOGENOM" id="CLU_1860088_0_0_1"/>
<dbReference type="OrthoDB" id="4016968at2759"/>
<dbReference type="PROSITE" id="PS50181">
    <property type="entry name" value="FBOX"/>
    <property type="match status" value="1"/>
</dbReference>